<dbReference type="EMBL" id="ATHL01000153">
    <property type="protein sequence ID" value="EQB07636.1"/>
    <property type="molecule type" value="Genomic_DNA"/>
</dbReference>
<evidence type="ECO:0000259" key="2">
    <source>
        <dbReference type="SMART" id="SM00642"/>
    </source>
</evidence>
<dbReference type="Gene3D" id="3.20.20.80">
    <property type="entry name" value="Glycosidases"/>
    <property type="match status" value="2"/>
</dbReference>
<evidence type="ECO:0000313" key="3">
    <source>
        <dbReference type="EMBL" id="EQB07636.1"/>
    </source>
</evidence>
<dbReference type="InterPro" id="IPR006047">
    <property type="entry name" value="GH13_cat_dom"/>
</dbReference>
<dbReference type="Proteomes" id="UP000015527">
    <property type="component" value="Unassembled WGS sequence"/>
</dbReference>
<dbReference type="PANTHER" id="PTHR10357">
    <property type="entry name" value="ALPHA-AMYLASE FAMILY MEMBER"/>
    <property type="match status" value="1"/>
</dbReference>
<evidence type="ECO:0000256" key="1">
    <source>
        <dbReference type="SAM" id="SignalP"/>
    </source>
</evidence>
<dbReference type="RefSeq" id="WP_021236167.1">
    <property type="nucleotide sequence ID" value="NZ_ATHL01000153.1"/>
</dbReference>
<name>T0GUH9_9SPHN</name>
<reference evidence="3 4" key="1">
    <citation type="journal article" date="2013" name="Genome Announc.">
        <title>Genome Sequence of Novosphingobium lindaniclasticum LE124T, Isolated from a Hexachlorocyclohexane Dumpsite.</title>
        <authorList>
            <person name="Saxena A."/>
            <person name="Nayyar N."/>
            <person name="Sangwan N."/>
            <person name="Kumari R."/>
            <person name="Khurana J.P."/>
            <person name="Lal R."/>
        </authorList>
    </citation>
    <scope>NUCLEOTIDE SEQUENCE [LARGE SCALE GENOMIC DNA]</scope>
    <source>
        <strain evidence="3 4">LE124</strain>
    </source>
</reference>
<dbReference type="InterPro" id="IPR017853">
    <property type="entry name" value="GH"/>
</dbReference>
<accession>T0GUH9</accession>
<feature type="domain" description="Glycosyl hydrolase family 13 catalytic" evidence="2">
    <location>
        <begin position="44"/>
        <end position="514"/>
    </location>
</feature>
<comment type="caution">
    <text evidence="3">The sequence shown here is derived from an EMBL/GenBank/DDBJ whole genome shotgun (WGS) entry which is preliminary data.</text>
</comment>
<evidence type="ECO:0000313" key="4">
    <source>
        <dbReference type="Proteomes" id="UP000015527"/>
    </source>
</evidence>
<dbReference type="GO" id="GO:0005975">
    <property type="term" value="P:carbohydrate metabolic process"/>
    <property type="evidence" value="ECO:0007669"/>
    <property type="project" value="InterPro"/>
</dbReference>
<dbReference type="PANTHER" id="PTHR10357:SF209">
    <property type="entry name" value="PERIPLASMIC ALPHA-AMYLASE"/>
    <property type="match status" value="1"/>
</dbReference>
<proteinExistence type="predicted"/>
<dbReference type="SMART" id="SM00642">
    <property type="entry name" value="Aamy"/>
    <property type="match status" value="1"/>
</dbReference>
<sequence length="608" mass="65035">MIRRYALMAASILSLGLSLSTAPAQAGPLEDLRTRSPEQEVIYFVLPDRFENGDPSNDKGGLQGGKLDTGFDPADKAFYHGGDLKGLTARLGYIQGLGATAIWVGPIFKNKPVQGPKGEESAGYHGYWITDFTHVDPHFGSDADFKALVDAAHARGMKVYMDIIANHTADVIRYKESAAEGYPYRSKADYPVSLRGGTTGKTINPGFAGDQNPSVANWAKLTDPSFAYTPVVPKDETRVKVPAWLNDPIYYHNRGNTDWKGESAQYGDFVGLDDLATEHPRVVGGMIAIYGDWIDRYGIDGFRIDTAKHVNPAFWQAFVPAMKARAAAKGIPNFHIFGEVMTGDYDPALLASWTRNAGLPGVLDFAFMHAVLKAAGGGSSEELARLPDDDGLYEGGAKAALQLPTFLGNHDAGRAAMFLKTADPAMSADELLKRDELAHAMLLTLRGVPTIYYGDEQGFVGAGGDQLSRQDMFASKVAIYNGEALVGTTKTTATENFDPAHPLYRLIAQLSALRVKTPALTSGRSVTRAASDKPGLVAISRFDPETNREVLLTFNTSTAAVASQVAVEPASLAFETLAGAPCAAQASAPGSVRIELPPLGFAVCAAKP</sequence>
<organism evidence="3 4">
    <name type="scientific">Novosphingobium lindaniclasticum LE124</name>
    <dbReference type="NCBI Taxonomy" id="1096930"/>
    <lineage>
        <taxon>Bacteria</taxon>
        <taxon>Pseudomonadati</taxon>
        <taxon>Pseudomonadota</taxon>
        <taxon>Alphaproteobacteria</taxon>
        <taxon>Sphingomonadales</taxon>
        <taxon>Sphingomonadaceae</taxon>
        <taxon>Novosphingobium</taxon>
    </lineage>
</organism>
<feature type="signal peptide" evidence="1">
    <location>
        <begin position="1"/>
        <end position="26"/>
    </location>
</feature>
<feature type="chain" id="PRO_5004576018" evidence="1">
    <location>
        <begin position="27"/>
        <end position="608"/>
    </location>
</feature>
<dbReference type="OrthoDB" id="9805159at2"/>
<gene>
    <name evidence="3" type="ORF">L284_22520</name>
</gene>
<dbReference type="PATRIC" id="fig|1096930.3.peg.4434"/>
<dbReference type="SUPFAM" id="SSF51445">
    <property type="entry name" value="(Trans)glycosidases"/>
    <property type="match status" value="1"/>
</dbReference>
<dbReference type="AlphaFoldDB" id="T0GUH9"/>
<keyword evidence="1" id="KW-0732">Signal</keyword>
<dbReference type="CDD" id="cd11339">
    <property type="entry name" value="AmyAc_bac_CMD_like_2"/>
    <property type="match status" value="1"/>
</dbReference>
<keyword evidence="4" id="KW-1185">Reference proteome</keyword>
<protein>
    <submittedName>
        <fullName evidence="3">Alpha-amylase</fullName>
    </submittedName>
</protein>
<dbReference type="Pfam" id="PF00128">
    <property type="entry name" value="Alpha-amylase"/>
    <property type="match status" value="1"/>
</dbReference>
<dbReference type="eggNOG" id="COG0366">
    <property type="taxonomic scope" value="Bacteria"/>
</dbReference>